<dbReference type="InterPro" id="IPR029044">
    <property type="entry name" value="Nucleotide-diphossugar_trans"/>
</dbReference>
<dbReference type="InterPro" id="IPR050834">
    <property type="entry name" value="Glycosyltransf_2"/>
</dbReference>
<reference evidence="1 2" key="1">
    <citation type="submission" date="2020-08" db="EMBL/GenBank/DDBJ databases">
        <title>novel species in genus Nocardioides.</title>
        <authorList>
            <person name="Zhang G."/>
        </authorList>
    </citation>
    <scope>NUCLEOTIDE SEQUENCE [LARGE SCALE GENOMIC DNA]</scope>
    <source>
        <strain evidence="1 2">SC8A-24</strain>
    </source>
</reference>
<protein>
    <recommendedName>
        <fullName evidence="3">Glycosyltransferase family 2 protein</fullName>
    </recommendedName>
</protein>
<accession>A0ABR6U5E0</accession>
<sequence length="475" mass="51944">MSDPGLQPGHHDRVTLRFADRTELRAYAAAPDDHRGVAPGVLARTVEVLLDADPGPLGFVPRPEWPPLRRYRAHTTDDGWRVVVRLTAHVEVTEVLAELARHAVRPALEVTERRAPLTLDDRIYNAEGFRWADGPVVEVTATRPSECLLVDASRDHAAIRVTPATGPAAVAALAMAGVPLVGEAPTGVDEALRALVTAGDDVDLADPRAREEHSVLLRRAALDAHGPVRRQPSVSVVLATKRPDMVDHALRQVAKQRGVDRLELVLAPHGFTPDEADVRLRSGVPTTVLPQPPGAVFGDVLTVASRAASGELVLKMDDDDWYGPDFVADLLRARGWSGADVVGTPAEQHYLAPLDTTVTRGHRTEAWTRFVAGGTILVSRDLLREVGWWRQVRRYVDAQLLAAVHAAGGTVYRTHGLGYLLRRNASGHTWEVDLEELLDPARVQQRWDGFRPSRLLECAPEELPDELPGEPPREA</sequence>
<evidence type="ECO:0000313" key="1">
    <source>
        <dbReference type="EMBL" id="MBC2959615.1"/>
    </source>
</evidence>
<evidence type="ECO:0008006" key="3">
    <source>
        <dbReference type="Google" id="ProtNLM"/>
    </source>
</evidence>
<gene>
    <name evidence="1" type="ORF">H7344_04830</name>
</gene>
<dbReference type="Proteomes" id="UP000604001">
    <property type="component" value="Unassembled WGS sequence"/>
</dbReference>
<dbReference type="Gene3D" id="3.90.550.10">
    <property type="entry name" value="Spore Coat Polysaccharide Biosynthesis Protein SpsA, Chain A"/>
    <property type="match status" value="1"/>
</dbReference>
<proteinExistence type="predicted"/>
<dbReference type="EMBL" id="JACMYC010000002">
    <property type="protein sequence ID" value="MBC2959615.1"/>
    <property type="molecule type" value="Genomic_DNA"/>
</dbReference>
<keyword evidence="2" id="KW-1185">Reference proteome</keyword>
<dbReference type="SUPFAM" id="SSF53448">
    <property type="entry name" value="Nucleotide-diphospho-sugar transferases"/>
    <property type="match status" value="1"/>
</dbReference>
<dbReference type="PANTHER" id="PTHR43685">
    <property type="entry name" value="GLYCOSYLTRANSFERASE"/>
    <property type="match status" value="1"/>
</dbReference>
<comment type="caution">
    <text evidence="1">The sequence shown here is derived from an EMBL/GenBank/DDBJ whole genome shotgun (WGS) entry which is preliminary data.</text>
</comment>
<organism evidence="1 2">
    <name type="scientific">Nocardioides deserti</name>
    <dbReference type="NCBI Taxonomy" id="1588644"/>
    <lineage>
        <taxon>Bacteria</taxon>
        <taxon>Bacillati</taxon>
        <taxon>Actinomycetota</taxon>
        <taxon>Actinomycetes</taxon>
        <taxon>Propionibacteriales</taxon>
        <taxon>Nocardioidaceae</taxon>
        <taxon>Nocardioides</taxon>
    </lineage>
</organism>
<dbReference type="RefSeq" id="WP_186344866.1">
    <property type="nucleotide sequence ID" value="NZ_BMMR01000002.1"/>
</dbReference>
<dbReference type="CDD" id="cd00761">
    <property type="entry name" value="Glyco_tranf_GTA_type"/>
    <property type="match status" value="1"/>
</dbReference>
<name>A0ABR6U5E0_9ACTN</name>
<evidence type="ECO:0000313" key="2">
    <source>
        <dbReference type="Proteomes" id="UP000604001"/>
    </source>
</evidence>
<dbReference type="PANTHER" id="PTHR43685:SF2">
    <property type="entry name" value="GLYCOSYLTRANSFERASE 2-LIKE DOMAIN-CONTAINING PROTEIN"/>
    <property type="match status" value="1"/>
</dbReference>